<dbReference type="AlphaFoldDB" id="A0A975ATP4"/>
<reference evidence="2 3" key="1">
    <citation type="submission" date="2021-03" db="EMBL/GenBank/DDBJ databases">
        <title>Lysobacter sp. nov. isolated from soil of gangwondo yeongwol, south Korea.</title>
        <authorList>
            <person name="Kim K.R."/>
            <person name="Kim K.H."/>
            <person name="Jeon C.O."/>
        </authorList>
    </citation>
    <scope>NUCLEOTIDE SEQUENCE [LARGE SCALE GENOMIC DNA]</scope>
    <source>
        <strain evidence="2 3">R19</strain>
    </source>
</reference>
<evidence type="ECO:0000259" key="1">
    <source>
        <dbReference type="Pfam" id="PF03435"/>
    </source>
</evidence>
<dbReference type="Gene3D" id="3.40.50.720">
    <property type="entry name" value="NAD(P)-binding Rossmann-like Domain"/>
    <property type="match status" value="1"/>
</dbReference>
<sequence length="358" mass="38706">MQWMIYGANGYTGRLIAAEAVRRGWTPMLAGRNEAALREMGEALGLRWRQFGLEHESGVREGLRDIGLVLHCAGPFSATSAPMLEGCLATGTHYLDITGEIDVFAHCHAQHGRAQQAGVVVMPGAGFDVVPSDCLAAQLFRDCPQATSLVIGFEAGGGFSPGTAKTSVEGLGQGGRVRVGGQMQRVPLAWKTRTFERDGVRRMAMTIPWGDVYTAWVSTGIPDIEVYTTAPPKAIARLRRLRMLGPLLRTQWVQRWLKGRVESSVSGPDENLRARTESYFWGEVRGGGRAQVRRMVTPNGYDLTVSASLGIVDAFLTQDPPPGGYYTPSQLMGADYVLELPGVRIDGPVDDSAATAAE</sequence>
<dbReference type="PANTHER" id="PTHR43781:SF1">
    <property type="entry name" value="SACCHAROPINE DEHYDROGENASE"/>
    <property type="match status" value="1"/>
</dbReference>
<protein>
    <submittedName>
        <fullName evidence="2">Saccharopine dehydrogenase NADP-binding domain-containing protein</fullName>
    </submittedName>
</protein>
<evidence type="ECO:0000313" key="2">
    <source>
        <dbReference type="EMBL" id="QSX79314.1"/>
    </source>
</evidence>
<gene>
    <name evidence="2" type="ORF">I8J32_005420</name>
</gene>
<dbReference type="Pfam" id="PF03435">
    <property type="entry name" value="Sacchrp_dh_NADP"/>
    <property type="match status" value="1"/>
</dbReference>
<dbReference type="SUPFAM" id="SSF51735">
    <property type="entry name" value="NAD(P)-binding Rossmann-fold domains"/>
    <property type="match status" value="1"/>
</dbReference>
<dbReference type="EMBL" id="CP071518">
    <property type="protein sequence ID" value="QSX79314.1"/>
    <property type="molecule type" value="Genomic_DNA"/>
</dbReference>
<proteinExistence type="predicted"/>
<name>A0A975ATP4_9GAMM</name>
<organism evidence="2 3">
    <name type="scientific">Agrilutibacter solisilvae</name>
    <dbReference type="NCBI Taxonomy" id="2763317"/>
    <lineage>
        <taxon>Bacteria</taxon>
        <taxon>Pseudomonadati</taxon>
        <taxon>Pseudomonadota</taxon>
        <taxon>Gammaproteobacteria</taxon>
        <taxon>Lysobacterales</taxon>
        <taxon>Lysobacteraceae</taxon>
        <taxon>Agrilutibacter</taxon>
    </lineage>
</organism>
<dbReference type="InterPro" id="IPR036291">
    <property type="entry name" value="NAD(P)-bd_dom_sf"/>
</dbReference>
<dbReference type="RefSeq" id="WP_200614587.1">
    <property type="nucleotide sequence ID" value="NZ_CP071518.1"/>
</dbReference>
<dbReference type="InterPro" id="IPR005097">
    <property type="entry name" value="Sacchrp_dh_NADP-bd"/>
</dbReference>
<dbReference type="PANTHER" id="PTHR43781">
    <property type="entry name" value="SACCHAROPINE DEHYDROGENASE"/>
    <property type="match status" value="1"/>
</dbReference>
<accession>A0A975ATP4</accession>
<dbReference type="KEGG" id="lsf:I8J32_005420"/>
<evidence type="ECO:0000313" key="3">
    <source>
        <dbReference type="Proteomes" id="UP000639274"/>
    </source>
</evidence>
<feature type="domain" description="Saccharopine dehydrogenase NADP binding" evidence="1">
    <location>
        <begin position="4"/>
        <end position="122"/>
    </location>
</feature>
<keyword evidence="3" id="KW-1185">Reference proteome</keyword>
<dbReference type="Proteomes" id="UP000639274">
    <property type="component" value="Chromosome"/>
</dbReference>